<feature type="domain" description="Autotransporter" evidence="3">
    <location>
        <begin position="723"/>
        <end position="999"/>
    </location>
</feature>
<feature type="chain" id="PRO_5047025943" evidence="2">
    <location>
        <begin position="26"/>
        <end position="999"/>
    </location>
</feature>
<feature type="signal peptide" evidence="2">
    <location>
        <begin position="1"/>
        <end position="25"/>
    </location>
</feature>
<gene>
    <name evidence="4" type="ORF">ABID21_002111</name>
</gene>
<sequence length="999" mass="101342">MSRRKQLLSTVCLPTAVLFSGAALAADVNITAPGTFVISTGQSVLFQAGATTSSYAQVNGGVTIGSVEATAPGIGVLNLVGDGATVDGDVSNLFRTTISAIGNMAITGSVSNTGAFYSQAGTLTIGGNFSNSYVNFTSNRDGTLELNGLNNSVSTVLMTGSTGTVGTITLGTGSNTEFAGGIGGTAKLKQLNLNGASATTRGNVNVTDIRFGADGVLNHYGSNLNAIVSTVLDGQGTLALRQPATLTINNSVGSAGSQLKELIADGDVVLNSDVFVKETTVTAGHALTVGNGGATGSLSGNVDLAGRLIFNKSANVQFDGNVTGDGEIRKVGLNTLTLGGINNHAGTSIAQGTLVGNAQSIGRSIQNAGTVIVDQATDATYAGSIGGLSNSDGSMVKQGAGTLTLTGASSLDWDIIAGGLVADASIFTGDASVGTGTFLTFAGAGGTYSGTLSGNGQLNVGSDLYLTGDFSGFTGNTIVTGGTLSANGILGGQTTIAPGATLKGSGTIGTTALSNGAKLAPGNSIGTLNVAGDFTFSPGSTYEVEVDPVLLTSDRLQVGGTAYLNNANVVHVGFPGTYPSSSTYTILTAAGGINGTFGTVSSDLAYLDASLFYSSNSVEMTLDRKLAPTPPGPPLPPTPVILRFADLAETSNQIAVANAAEALGAGNPVFDSVLSLPSGAPPAAFEALSGEIHASFLSGLMEESHYLRGAVYDRLSSAHGRSGRGGLPSIWGETYGSWSDFDGSGNANSFSRKSSGFLAGGDWEMSDTWRLGFVTGYGYSSLSAPNLASSGSSNSYHLGVYGAGEWAGFGLRSGATYSWHDLHTRRAIAFPGFRENVTADYRGATAQVFGEIGYRFESEGASLEPFGGLAYVNVGRDSFSEVGGSAALFGDDESAHTAYSTVGLRAEQEFLLAEVPVTAHGMISWRHLFGDRTPESDFRFANGDIFSVTGGTIAEDIAALSVGLNFNINENAGLSISYEGQFGSNAREHTAAAKLSVNF</sequence>
<dbReference type="InterPro" id="IPR005546">
    <property type="entry name" value="Autotransporte_beta"/>
</dbReference>
<dbReference type="InterPro" id="IPR036709">
    <property type="entry name" value="Autotransporte_beta_dom_sf"/>
</dbReference>
<keyword evidence="5" id="KW-1185">Reference proteome</keyword>
<dbReference type="PROSITE" id="PS51208">
    <property type="entry name" value="AUTOTRANSPORTER"/>
    <property type="match status" value="1"/>
</dbReference>
<dbReference type="InterPro" id="IPR013425">
    <property type="entry name" value="Autotrns_rpt"/>
</dbReference>
<evidence type="ECO:0000256" key="1">
    <source>
        <dbReference type="ARBA" id="ARBA00022729"/>
    </source>
</evidence>
<dbReference type="RefSeq" id="WP_247243889.1">
    <property type="nucleotide sequence ID" value="NZ_JALJRA010000007.1"/>
</dbReference>
<dbReference type="EMBL" id="JBEPLJ010000007">
    <property type="protein sequence ID" value="MET3585996.1"/>
    <property type="molecule type" value="Genomic_DNA"/>
</dbReference>
<evidence type="ECO:0000313" key="4">
    <source>
        <dbReference type="EMBL" id="MET3585996.1"/>
    </source>
</evidence>
<comment type="caution">
    <text evidence="4">The sequence shown here is derived from an EMBL/GenBank/DDBJ whole genome shotgun (WGS) entry which is preliminary data.</text>
</comment>
<dbReference type="Pfam" id="PF03797">
    <property type="entry name" value="Autotransporter"/>
    <property type="match status" value="1"/>
</dbReference>
<keyword evidence="1 2" id="KW-0732">Signal</keyword>
<reference evidence="4 5" key="1">
    <citation type="submission" date="2024-06" db="EMBL/GenBank/DDBJ databases">
        <title>Genomic Encyclopedia of Type Strains, Phase IV (KMG-IV): sequencing the most valuable type-strain genomes for metagenomic binning, comparative biology and taxonomic classification.</title>
        <authorList>
            <person name="Goeker M."/>
        </authorList>
    </citation>
    <scope>NUCLEOTIDE SEQUENCE [LARGE SCALE GENOMIC DNA]</scope>
    <source>
        <strain evidence="4 5">DSM 105042</strain>
    </source>
</reference>
<evidence type="ECO:0000256" key="2">
    <source>
        <dbReference type="SAM" id="SignalP"/>
    </source>
</evidence>
<accession>A0ABV2H613</accession>
<dbReference type="SUPFAM" id="SSF103515">
    <property type="entry name" value="Autotransporter"/>
    <property type="match status" value="1"/>
</dbReference>
<protein>
    <submittedName>
        <fullName evidence="4">Outer membrane autotransporter protein</fullName>
    </submittedName>
</protein>
<dbReference type="InterPro" id="IPR006315">
    <property type="entry name" value="OM_autotransptr_brl_dom"/>
</dbReference>
<evidence type="ECO:0000313" key="5">
    <source>
        <dbReference type="Proteomes" id="UP001549031"/>
    </source>
</evidence>
<organism evidence="4 5">
    <name type="scientific">Pseudorhizobium tarimense</name>
    <dbReference type="NCBI Taxonomy" id="1079109"/>
    <lineage>
        <taxon>Bacteria</taxon>
        <taxon>Pseudomonadati</taxon>
        <taxon>Pseudomonadota</taxon>
        <taxon>Alphaproteobacteria</taxon>
        <taxon>Hyphomicrobiales</taxon>
        <taxon>Rhizobiaceae</taxon>
        <taxon>Rhizobium/Agrobacterium group</taxon>
        <taxon>Pseudorhizobium</taxon>
    </lineage>
</organism>
<dbReference type="SMART" id="SM00869">
    <property type="entry name" value="Autotransporter"/>
    <property type="match status" value="1"/>
</dbReference>
<dbReference type="Pfam" id="PF12951">
    <property type="entry name" value="PATR"/>
    <property type="match status" value="3"/>
</dbReference>
<dbReference type="Gene3D" id="2.40.128.130">
    <property type="entry name" value="Autotransporter beta-domain"/>
    <property type="match status" value="1"/>
</dbReference>
<name>A0ABV2H613_9HYPH</name>
<dbReference type="Proteomes" id="UP001549031">
    <property type="component" value="Unassembled WGS sequence"/>
</dbReference>
<dbReference type="NCBIfam" id="TIGR01414">
    <property type="entry name" value="autotrans_barl"/>
    <property type="match status" value="1"/>
</dbReference>
<evidence type="ECO:0000259" key="3">
    <source>
        <dbReference type="PROSITE" id="PS51208"/>
    </source>
</evidence>
<proteinExistence type="predicted"/>